<dbReference type="Gene3D" id="1.10.260.40">
    <property type="entry name" value="lambda repressor-like DNA-binding domains"/>
    <property type="match status" value="1"/>
</dbReference>
<dbReference type="InterPro" id="IPR027417">
    <property type="entry name" value="P-loop_NTPase"/>
</dbReference>
<dbReference type="Pfam" id="PF01381">
    <property type="entry name" value="HTH_3"/>
    <property type="match status" value="1"/>
</dbReference>
<reference evidence="3 4" key="1">
    <citation type="submission" date="2017-03" db="EMBL/GenBank/DDBJ databases">
        <title>Complete genome sequence of Paenibacillus Kribbensis producing bioflocculants.</title>
        <authorList>
            <person name="Lee H.-G."/>
            <person name="Oh H.-M."/>
        </authorList>
    </citation>
    <scope>NUCLEOTIDE SEQUENCE [LARGE SCALE GENOMIC DNA]</scope>
    <source>
        <strain evidence="3 4">AM49</strain>
    </source>
</reference>
<dbReference type="RefSeq" id="WP_094154978.1">
    <property type="nucleotide sequence ID" value="NZ_CP020028.1"/>
</dbReference>
<evidence type="ECO:0000313" key="3">
    <source>
        <dbReference type="EMBL" id="ASR47403.1"/>
    </source>
</evidence>
<gene>
    <name evidence="3" type="ORF">B4V02_12275</name>
</gene>
<dbReference type="Gene3D" id="3.40.50.300">
    <property type="entry name" value="P-loop containing nucleotide triphosphate hydrolases"/>
    <property type="match status" value="1"/>
</dbReference>
<dbReference type="Gene3D" id="1.25.40.10">
    <property type="entry name" value="Tetratricopeptide repeat domain"/>
    <property type="match status" value="1"/>
</dbReference>
<evidence type="ECO:0000313" key="4">
    <source>
        <dbReference type="Proteomes" id="UP000214666"/>
    </source>
</evidence>
<feature type="repeat" description="TPR" evidence="1">
    <location>
        <begin position="719"/>
        <end position="752"/>
    </location>
</feature>
<dbReference type="Pfam" id="PF00931">
    <property type="entry name" value="NB-ARC"/>
    <property type="match status" value="1"/>
</dbReference>
<dbReference type="PRINTS" id="PR00364">
    <property type="entry name" value="DISEASERSIST"/>
</dbReference>
<sequence>MKDEKSSKDWPHDWIKKIRSRPARHSLSKRMRQVDLARQVGVDPRTVQQWESGDRLPSIGSLKRLIQVFLEEGLFLEGAQQKEAEELWLAVKRFSEARSATKREFPDFDVTWFETVALFEGSAQEGRVATQAVSDASKSPLPKLLSRFVGRSQPMADLRERLKIHSLVSIVGPGGIGKTSLAVRVASTLAETYPDGIWMFEFGAVKDHHFLGQFLLSTMGLQNQVNRTDLQTILDVVSNKRIMFIFDNCEHVIDACAALAESLLMAASALSILVTSRESLNISGEYVYRLPPLSFPGEEYSLGELSEEEIKEFEAVQLFLERARLAAPEFQLTLPNLKLVGVICRKLEGIPLAIELAASRMSMLTLEQMEERLASLLTLLTAGKRNAVPRQKTLKSTIDWSYDLLTGKERLLLRRLSVFSGGFTLEAVEQICSCEPISSIVDDKLVREDMLDLLSGLANKSLVSIEISDDYHYIRYFMLETIKEYADEKMREETDDRNRHVLLERHAQYYSQILNRAEAKFRTRERNACLDEVRREYANLRSVMQWSYENAHANPIGLHMVSNLYWFWLHEGGLKEGLFWLNRFLESTVHEELPGGDFAKALHGRGVIQFVQGNVKDAMVSAARSVDLARDLNDAALLASSLRLMAFLYINQLHSEEAEPLVQESVDIARKTKDMWNLAASLHAYGKLKLEQKEFHDASILLKESVYFFELVQDKWEVSGPYESLGYAALKLGQIDQSIEYFKKSITISQIYKGTWILSRGIEGLAIAFWAKKAYPEATILLSAAEKCRESFGGAAIPNFPVEHNVALLDLQHVLNEQEMRDIWNKGKSLTKDQILAYSLET</sequence>
<dbReference type="InterPro" id="IPR010982">
    <property type="entry name" value="Lambda_DNA-bd_dom_sf"/>
</dbReference>
<dbReference type="SUPFAM" id="SSF47413">
    <property type="entry name" value="lambda repressor-like DNA-binding domains"/>
    <property type="match status" value="1"/>
</dbReference>
<dbReference type="InterPro" id="IPR002182">
    <property type="entry name" value="NB-ARC"/>
</dbReference>
<dbReference type="SMART" id="SM00028">
    <property type="entry name" value="TPR"/>
    <property type="match status" value="4"/>
</dbReference>
<accession>A0A222WNM2</accession>
<dbReference type="SUPFAM" id="SSF48452">
    <property type="entry name" value="TPR-like"/>
    <property type="match status" value="1"/>
</dbReference>
<dbReference type="PROSITE" id="PS50943">
    <property type="entry name" value="HTH_CROC1"/>
    <property type="match status" value="1"/>
</dbReference>
<dbReference type="SUPFAM" id="SSF52540">
    <property type="entry name" value="P-loop containing nucleoside triphosphate hydrolases"/>
    <property type="match status" value="1"/>
</dbReference>
<dbReference type="PANTHER" id="PTHR47691">
    <property type="entry name" value="REGULATOR-RELATED"/>
    <property type="match status" value="1"/>
</dbReference>
<dbReference type="OrthoDB" id="9811542at2"/>
<feature type="domain" description="HTH cro/C1-type" evidence="2">
    <location>
        <begin position="28"/>
        <end position="75"/>
    </location>
</feature>
<dbReference type="KEGG" id="pkb:B4V02_12275"/>
<dbReference type="SMART" id="SM00530">
    <property type="entry name" value="HTH_XRE"/>
    <property type="match status" value="1"/>
</dbReference>
<evidence type="ECO:0000259" key="2">
    <source>
        <dbReference type="PROSITE" id="PS50943"/>
    </source>
</evidence>
<dbReference type="GO" id="GO:0003677">
    <property type="term" value="F:DNA binding"/>
    <property type="evidence" value="ECO:0007669"/>
    <property type="project" value="InterPro"/>
</dbReference>
<protein>
    <submittedName>
        <fullName evidence="3">LuxR family transcriptional regulator</fullName>
    </submittedName>
</protein>
<proteinExistence type="predicted"/>
<dbReference type="AlphaFoldDB" id="A0A222WNM2"/>
<dbReference type="PROSITE" id="PS50005">
    <property type="entry name" value="TPR"/>
    <property type="match status" value="1"/>
</dbReference>
<dbReference type="InterPro" id="IPR019734">
    <property type="entry name" value="TPR_rpt"/>
</dbReference>
<evidence type="ECO:0000256" key="1">
    <source>
        <dbReference type="PROSITE-ProRule" id="PRU00339"/>
    </source>
</evidence>
<dbReference type="CDD" id="cd00093">
    <property type="entry name" value="HTH_XRE"/>
    <property type="match status" value="1"/>
</dbReference>
<dbReference type="InterPro" id="IPR001387">
    <property type="entry name" value="Cro/C1-type_HTH"/>
</dbReference>
<keyword evidence="4" id="KW-1185">Reference proteome</keyword>
<dbReference type="PANTHER" id="PTHR47691:SF3">
    <property type="entry name" value="HTH-TYPE TRANSCRIPTIONAL REGULATOR RV0890C-RELATED"/>
    <property type="match status" value="1"/>
</dbReference>
<dbReference type="GO" id="GO:0043531">
    <property type="term" value="F:ADP binding"/>
    <property type="evidence" value="ECO:0007669"/>
    <property type="project" value="InterPro"/>
</dbReference>
<keyword evidence="1" id="KW-0802">TPR repeat</keyword>
<name>A0A222WNM2_9BACL</name>
<dbReference type="Proteomes" id="UP000214666">
    <property type="component" value="Chromosome"/>
</dbReference>
<organism evidence="3 4">
    <name type="scientific">Paenibacillus kribbensis</name>
    <dbReference type="NCBI Taxonomy" id="172713"/>
    <lineage>
        <taxon>Bacteria</taxon>
        <taxon>Bacillati</taxon>
        <taxon>Bacillota</taxon>
        <taxon>Bacilli</taxon>
        <taxon>Bacillales</taxon>
        <taxon>Paenibacillaceae</taxon>
        <taxon>Paenibacillus</taxon>
    </lineage>
</organism>
<dbReference type="InterPro" id="IPR011990">
    <property type="entry name" value="TPR-like_helical_dom_sf"/>
</dbReference>
<dbReference type="EMBL" id="CP020028">
    <property type="protein sequence ID" value="ASR47403.1"/>
    <property type="molecule type" value="Genomic_DNA"/>
</dbReference>